<dbReference type="GO" id="GO:0005524">
    <property type="term" value="F:ATP binding"/>
    <property type="evidence" value="ECO:0007669"/>
    <property type="project" value="UniProtKB-KW"/>
</dbReference>
<dbReference type="InterPro" id="IPR003593">
    <property type="entry name" value="AAA+_ATPase"/>
</dbReference>
<keyword evidence="2" id="KW-0813">Transport</keyword>
<keyword evidence="5 7" id="KW-0067">ATP-binding</keyword>
<evidence type="ECO:0000256" key="2">
    <source>
        <dbReference type="ARBA" id="ARBA00022448"/>
    </source>
</evidence>
<protein>
    <submittedName>
        <fullName evidence="7">ABC transporter ATP-binding protein</fullName>
    </submittedName>
</protein>
<name>A0A4S4B3R6_9RHOO</name>
<dbReference type="Proteomes" id="UP000308430">
    <property type="component" value="Unassembled WGS sequence"/>
</dbReference>
<dbReference type="CDD" id="cd03293">
    <property type="entry name" value="ABC_NrtD_SsuB_transporters"/>
    <property type="match status" value="1"/>
</dbReference>
<gene>
    <name evidence="7" type="ORF">E6C76_02840</name>
</gene>
<evidence type="ECO:0000256" key="4">
    <source>
        <dbReference type="ARBA" id="ARBA00022741"/>
    </source>
</evidence>
<dbReference type="OrthoDB" id="9783039at2"/>
<evidence type="ECO:0000256" key="1">
    <source>
        <dbReference type="ARBA" id="ARBA00005417"/>
    </source>
</evidence>
<keyword evidence="4" id="KW-0547">Nucleotide-binding</keyword>
<dbReference type="AlphaFoldDB" id="A0A4S4B3R6"/>
<sequence>MNAAARPAPGNAADADAAAATETSHGLLTADGLDFRYGALPVFTEVSLSIRRREIVALLGGSGCGKSTLLRVLAGLESPSAGQVRFLDQPLERPHPRSALIFQHASLLPWLRVEANAAFGLDFRHQPAIAAGVRQSRVREALAAVGLAGREHAWPAELSGGQAQRVALARALAREPELLFADEPFSALDAITRAEMQNLLVDVVHRWHAAVLLVTHDIDEAILVADRILLMGGRPGGILAEWTVDVPRPREDHPGAVTALRLEILAALRDTFTQATAGVD</sequence>
<dbReference type="PANTHER" id="PTHR42788:SF19">
    <property type="entry name" value="ALIPHATIC SULFONATES IMPORT ATP-BINDING PROTEIN SSUB 2"/>
    <property type="match status" value="1"/>
</dbReference>
<dbReference type="SMART" id="SM00382">
    <property type="entry name" value="AAA"/>
    <property type="match status" value="1"/>
</dbReference>
<dbReference type="SUPFAM" id="SSF52540">
    <property type="entry name" value="P-loop containing nucleoside triphosphate hydrolases"/>
    <property type="match status" value="1"/>
</dbReference>
<evidence type="ECO:0000256" key="5">
    <source>
        <dbReference type="ARBA" id="ARBA00022840"/>
    </source>
</evidence>
<keyword evidence="3" id="KW-0472">Membrane</keyword>
<evidence type="ECO:0000313" key="7">
    <source>
        <dbReference type="EMBL" id="THF67328.1"/>
    </source>
</evidence>
<dbReference type="InterPro" id="IPR027417">
    <property type="entry name" value="P-loop_NTPase"/>
</dbReference>
<organism evidence="7 8">
    <name type="scientific">Pseudothauera nasutitermitis</name>
    <dbReference type="NCBI Taxonomy" id="2565930"/>
    <lineage>
        <taxon>Bacteria</taxon>
        <taxon>Pseudomonadati</taxon>
        <taxon>Pseudomonadota</taxon>
        <taxon>Betaproteobacteria</taxon>
        <taxon>Rhodocyclales</taxon>
        <taxon>Zoogloeaceae</taxon>
        <taxon>Pseudothauera</taxon>
    </lineage>
</organism>
<accession>A0A4S4B3R6</accession>
<proteinExistence type="inferred from homology"/>
<dbReference type="EMBL" id="SSOC01000001">
    <property type="protein sequence ID" value="THF67328.1"/>
    <property type="molecule type" value="Genomic_DNA"/>
</dbReference>
<evidence type="ECO:0000256" key="3">
    <source>
        <dbReference type="ARBA" id="ARBA00022475"/>
    </source>
</evidence>
<comment type="similarity">
    <text evidence="1">Belongs to the ABC transporter superfamily.</text>
</comment>
<dbReference type="GO" id="GO:0016887">
    <property type="term" value="F:ATP hydrolysis activity"/>
    <property type="evidence" value="ECO:0007669"/>
    <property type="project" value="InterPro"/>
</dbReference>
<keyword evidence="8" id="KW-1185">Reference proteome</keyword>
<feature type="domain" description="ABC transporter" evidence="6">
    <location>
        <begin position="28"/>
        <end position="260"/>
    </location>
</feature>
<dbReference type="PANTHER" id="PTHR42788">
    <property type="entry name" value="TAURINE IMPORT ATP-BINDING PROTEIN-RELATED"/>
    <property type="match status" value="1"/>
</dbReference>
<dbReference type="PROSITE" id="PS50893">
    <property type="entry name" value="ABC_TRANSPORTER_2"/>
    <property type="match status" value="1"/>
</dbReference>
<dbReference type="InterPro" id="IPR050166">
    <property type="entry name" value="ABC_transporter_ATP-bind"/>
</dbReference>
<dbReference type="InterPro" id="IPR017871">
    <property type="entry name" value="ABC_transporter-like_CS"/>
</dbReference>
<evidence type="ECO:0000259" key="6">
    <source>
        <dbReference type="PROSITE" id="PS50893"/>
    </source>
</evidence>
<comment type="caution">
    <text evidence="7">The sequence shown here is derived from an EMBL/GenBank/DDBJ whole genome shotgun (WGS) entry which is preliminary data.</text>
</comment>
<dbReference type="Pfam" id="PF00005">
    <property type="entry name" value="ABC_tran"/>
    <property type="match status" value="1"/>
</dbReference>
<reference evidence="7 8" key="1">
    <citation type="submission" date="2019-04" db="EMBL/GenBank/DDBJ databases">
        <title>Azoarcus nasutitermitis sp. nov. isolated from termite nest.</title>
        <authorList>
            <person name="Lin S.-Y."/>
            <person name="Hameed A."/>
            <person name="Hsu Y.-H."/>
            <person name="Young C.-C."/>
        </authorList>
    </citation>
    <scope>NUCLEOTIDE SEQUENCE [LARGE SCALE GENOMIC DNA]</scope>
    <source>
        <strain evidence="7 8">CC-YHH838</strain>
    </source>
</reference>
<evidence type="ECO:0000313" key="8">
    <source>
        <dbReference type="Proteomes" id="UP000308430"/>
    </source>
</evidence>
<dbReference type="PROSITE" id="PS00211">
    <property type="entry name" value="ABC_TRANSPORTER_1"/>
    <property type="match status" value="1"/>
</dbReference>
<dbReference type="RefSeq" id="WP_136346737.1">
    <property type="nucleotide sequence ID" value="NZ_SSOC01000001.1"/>
</dbReference>
<dbReference type="InterPro" id="IPR003439">
    <property type="entry name" value="ABC_transporter-like_ATP-bd"/>
</dbReference>
<dbReference type="Gene3D" id="3.40.50.300">
    <property type="entry name" value="P-loop containing nucleotide triphosphate hydrolases"/>
    <property type="match status" value="1"/>
</dbReference>
<keyword evidence="3" id="KW-1003">Cell membrane</keyword>